<organism evidence="1 2">
    <name type="scientific">Sphingobacterium litopenaei</name>
    <dbReference type="NCBI Taxonomy" id="2763500"/>
    <lineage>
        <taxon>Bacteria</taxon>
        <taxon>Pseudomonadati</taxon>
        <taxon>Bacteroidota</taxon>
        <taxon>Sphingobacteriia</taxon>
        <taxon>Sphingobacteriales</taxon>
        <taxon>Sphingobacteriaceae</taxon>
        <taxon>Sphingobacterium</taxon>
    </lineage>
</organism>
<proteinExistence type="predicted"/>
<evidence type="ECO:0000313" key="1">
    <source>
        <dbReference type="EMBL" id="MBD1431146.1"/>
    </source>
</evidence>
<reference evidence="1 2" key="1">
    <citation type="submission" date="2020-08" db="EMBL/GenBank/DDBJ databases">
        <title>Sphingobacterium sp. DN04309 isolated from aquaculture water.</title>
        <authorList>
            <person name="Zhang M."/>
        </authorList>
    </citation>
    <scope>NUCLEOTIDE SEQUENCE [LARGE SCALE GENOMIC DNA]</scope>
    <source>
        <strain evidence="1 2">DN04309</strain>
    </source>
</reference>
<evidence type="ECO:0000313" key="2">
    <source>
        <dbReference type="Proteomes" id="UP000651271"/>
    </source>
</evidence>
<accession>A0ABR7YIQ7</accession>
<dbReference type="Proteomes" id="UP000651271">
    <property type="component" value="Unassembled WGS sequence"/>
</dbReference>
<keyword evidence="2" id="KW-1185">Reference proteome</keyword>
<gene>
    <name evidence="1" type="ORF">H8B04_16600</name>
</gene>
<comment type="caution">
    <text evidence="1">The sequence shown here is derived from an EMBL/GenBank/DDBJ whole genome shotgun (WGS) entry which is preliminary data.</text>
</comment>
<dbReference type="EMBL" id="JACOIJ010000064">
    <property type="protein sequence ID" value="MBD1431146.1"/>
    <property type="molecule type" value="Genomic_DNA"/>
</dbReference>
<name>A0ABR7YIQ7_9SPHI</name>
<protein>
    <submittedName>
        <fullName evidence="1">Phosphoribosylpyrophosphate synthetase</fullName>
    </submittedName>
</protein>
<dbReference type="RefSeq" id="WP_165292608.1">
    <property type="nucleotide sequence ID" value="NZ_JACOIJ010000064.1"/>
</dbReference>
<sequence length="113" mass="12977">MENKENTFSYDTLSEAVNDLQKRGYTKDFLIPDGKECIYCQDHSLELSPDEFLIDEIYRFEGMSDPADESIVFAISSEKHEVKGLVINSFGADFGYRSSKLVEDLHRRAQNNN</sequence>